<name>A0A8H5B2J9_9AGAR</name>
<feature type="compositionally biased region" description="Low complexity" evidence="1">
    <location>
        <begin position="414"/>
        <end position="431"/>
    </location>
</feature>
<keyword evidence="3" id="KW-1185">Reference proteome</keyword>
<feature type="compositionally biased region" description="Pro residues" evidence="1">
    <location>
        <begin position="248"/>
        <end position="263"/>
    </location>
</feature>
<gene>
    <name evidence="2" type="ORF">D9619_007317</name>
</gene>
<feature type="region of interest" description="Disordered" evidence="1">
    <location>
        <begin position="644"/>
        <end position="861"/>
    </location>
</feature>
<dbReference type="OrthoDB" id="2138242at2759"/>
<feature type="compositionally biased region" description="Low complexity" evidence="1">
    <location>
        <begin position="374"/>
        <end position="389"/>
    </location>
</feature>
<feature type="region of interest" description="Disordered" evidence="1">
    <location>
        <begin position="86"/>
        <end position="106"/>
    </location>
</feature>
<feature type="region of interest" description="Disordered" evidence="1">
    <location>
        <begin position="129"/>
        <end position="318"/>
    </location>
</feature>
<feature type="compositionally biased region" description="Polar residues" evidence="1">
    <location>
        <begin position="1"/>
        <end position="22"/>
    </location>
</feature>
<feature type="region of interest" description="Disordered" evidence="1">
    <location>
        <begin position="1"/>
        <end position="69"/>
    </location>
</feature>
<evidence type="ECO:0000313" key="2">
    <source>
        <dbReference type="EMBL" id="KAF5315399.1"/>
    </source>
</evidence>
<feature type="compositionally biased region" description="Low complexity" evidence="1">
    <location>
        <begin position="166"/>
        <end position="178"/>
    </location>
</feature>
<feature type="compositionally biased region" description="Low complexity" evidence="1">
    <location>
        <begin position="646"/>
        <end position="660"/>
    </location>
</feature>
<feature type="compositionally biased region" description="Basic and acidic residues" evidence="1">
    <location>
        <begin position="738"/>
        <end position="836"/>
    </location>
</feature>
<feature type="compositionally biased region" description="Polar residues" evidence="1">
    <location>
        <begin position="703"/>
        <end position="714"/>
    </location>
</feature>
<protein>
    <submittedName>
        <fullName evidence="2">Uncharacterized protein</fullName>
    </submittedName>
</protein>
<comment type="caution">
    <text evidence="2">The sequence shown here is derived from an EMBL/GenBank/DDBJ whole genome shotgun (WGS) entry which is preliminary data.</text>
</comment>
<feature type="compositionally biased region" description="Polar residues" evidence="1">
    <location>
        <begin position="184"/>
        <end position="198"/>
    </location>
</feature>
<proteinExistence type="predicted"/>
<dbReference type="AlphaFoldDB" id="A0A8H5B2J9"/>
<feature type="compositionally biased region" description="Basic and acidic residues" evidence="1">
    <location>
        <begin position="32"/>
        <end position="47"/>
    </location>
</feature>
<feature type="region of interest" description="Disordered" evidence="1">
    <location>
        <begin position="346"/>
        <end position="520"/>
    </location>
</feature>
<evidence type="ECO:0000313" key="3">
    <source>
        <dbReference type="Proteomes" id="UP000567179"/>
    </source>
</evidence>
<accession>A0A8H5B2J9</accession>
<feature type="compositionally biased region" description="Low complexity" evidence="1">
    <location>
        <begin position="206"/>
        <end position="215"/>
    </location>
</feature>
<feature type="compositionally biased region" description="Polar residues" evidence="1">
    <location>
        <begin position="441"/>
        <end position="452"/>
    </location>
</feature>
<feature type="compositionally biased region" description="Low complexity" evidence="1">
    <location>
        <begin position="222"/>
        <end position="247"/>
    </location>
</feature>
<evidence type="ECO:0000256" key="1">
    <source>
        <dbReference type="SAM" id="MobiDB-lite"/>
    </source>
</evidence>
<organism evidence="2 3">
    <name type="scientific">Psilocybe cf. subviscida</name>
    <dbReference type="NCBI Taxonomy" id="2480587"/>
    <lineage>
        <taxon>Eukaryota</taxon>
        <taxon>Fungi</taxon>
        <taxon>Dikarya</taxon>
        <taxon>Basidiomycota</taxon>
        <taxon>Agaricomycotina</taxon>
        <taxon>Agaricomycetes</taxon>
        <taxon>Agaricomycetidae</taxon>
        <taxon>Agaricales</taxon>
        <taxon>Agaricineae</taxon>
        <taxon>Strophariaceae</taxon>
        <taxon>Psilocybe</taxon>
    </lineage>
</organism>
<dbReference type="EMBL" id="JAACJJ010000043">
    <property type="protein sequence ID" value="KAF5315399.1"/>
    <property type="molecule type" value="Genomic_DNA"/>
</dbReference>
<sequence length="861" mass="92457">MSTQSQSLPSFAQAFSDSSLSNALPPIMTRKRAQDSDDDVRVKQENHDPDDDGAPAPSALMPPSPKKRRITVSGAAPHPLHIDVASSTTASSKHHPGSTPISPVVMGFTIQGNNPGAIDTVRNMINVKQKQKALIEQRRGSVAGQPMSPVPPGPHSPVDERPPQLSQNNSSISTSGSTPRARRSPNNGPRRLNNSSQRPPSPQMTPQHVHQTQQSSHHHQAQHQGQQSQSSQQQGQQQQPGPQQVPQQPTPPAPQHSLPPPPISFARRRAALLGGKKKPADIVISPRGSHSREQFQPSIQSAPPIPQGGSYATQQQHPYPDRSVAAISRGNVPSVSSFSTMSMALPRLPSMTGGSERRVVGNVPPTPTRLSMLQQAAQQQQHAPQANPNNGGGSSSLTLQPPPMGPAVSISGGSNNRSPPTTRSPPASIPIATSLVPPTPTSLVHNTSSSANAGVHPGQPQLLGPGTAGTGSGSGPQPRTPGLPTIPQTPIMLARPGGPYSRMAPTAAAAAPSGSGTASEAMMGSSEKAAFLAPFEVFYDALADARQLKNWLGEQLRDSRAALATFDRRVDDKIAAVVDRRVEERLTSALARERDYYERRIAGGEVSFARERDGWEKTLAQERQRMEEMGAEVGSLRARIRDLEDSAAGSSSSGLHSLGGRRPGAKTNGTASPMPVPQPQDGYTFPTQQGLPPTPATAGLGNDESSASATSRLRSNADRPGLSRTMSSPGHRGLSPDPHSEHDARERCGSERAAERERQRELDEGREFERGMQRREWERRDDWRRERDRDRGRPRDYHADYSDHGSRERENERGIRDSDVDRERQPSMDGVHEEQSRMAVDSEPVANGSTTPSSKAKSKGS</sequence>
<reference evidence="2 3" key="1">
    <citation type="journal article" date="2020" name="ISME J.">
        <title>Uncovering the hidden diversity of litter-decomposition mechanisms in mushroom-forming fungi.</title>
        <authorList>
            <person name="Floudas D."/>
            <person name="Bentzer J."/>
            <person name="Ahren D."/>
            <person name="Johansson T."/>
            <person name="Persson P."/>
            <person name="Tunlid A."/>
        </authorList>
    </citation>
    <scope>NUCLEOTIDE SEQUENCE [LARGE SCALE GENOMIC DNA]</scope>
    <source>
        <strain evidence="2 3">CBS 101986</strain>
    </source>
</reference>
<feature type="compositionally biased region" description="Low complexity" evidence="1">
    <location>
        <begin position="504"/>
        <end position="518"/>
    </location>
</feature>
<dbReference type="Proteomes" id="UP000567179">
    <property type="component" value="Unassembled WGS sequence"/>
</dbReference>